<evidence type="ECO:0000313" key="2">
    <source>
        <dbReference type="Proteomes" id="UP000006327"/>
    </source>
</evidence>
<protein>
    <submittedName>
        <fullName evidence="1">Uncharacterized protein</fullName>
    </submittedName>
</protein>
<accession>K6XZB3</accession>
<name>K6XZB3_9ALTE</name>
<proteinExistence type="predicted"/>
<reference evidence="1 2" key="1">
    <citation type="journal article" date="2017" name="Antonie Van Leeuwenhoek">
        <title>Rhizobium rhizosphaerae sp. nov., a novel species isolated from rice rhizosphere.</title>
        <authorList>
            <person name="Zhao J.J."/>
            <person name="Zhang J."/>
            <person name="Zhang R.J."/>
            <person name="Zhang C.W."/>
            <person name="Yin H.Q."/>
            <person name="Zhang X.X."/>
        </authorList>
    </citation>
    <scope>NUCLEOTIDE SEQUENCE [LARGE SCALE GENOMIC DNA]</scope>
    <source>
        <strain evidence="1 2">BSs20135</strain>
    </source>
</reference>
<comment type="caution">
    <text evidence="1">The sequence shown here is derived from an EMBL/GenBank/DDBJ whole genome shotgun (WGS) entry which is preliminary data.</text>
</comment>
<dbReference type="Proteomes" id="UP000006327">
    <property type="component" value="Unassembled WGS sequence"/>
</dbReference>
<organism evidence="1 2">
    <name type="scientific">Paraglaciecola arctica BSs20135</name>
    <dbReference type="NCBI Taxonomy" id="493475"/>
    <lineage>
        <taxon>Bacteria</taxon>
        <taxon>Pseudomonadati</taxon>
        <taxon>Pseudomonadota</taxon>
        <taxon>Gammaproteobacteria</taxon>
        <taxon>Alteromonadales</taxon>
        <taxon>Alteromonadaceae</taxon>
        <taxon>Paraglaciecola</taxon>
    </lineage>
</organism>
<evidence type="ECO:0000313" key="1">
    <source>
        <dbReference type="EMBL" id="GAC17001.1"/>
    </source>
</evidence>
<keyword evidence="2" id="KW-1185">Reference proteome</keyword>
<dbReference type="EMBL" id="BAEO01000002">
    <property type="protein sequence ID" value="GAC17001.1"/>
    <property type="molecule type" value="Genomic_DNA"/>
</dbReference>
<sequence>MNDLIKTSIMLAKSNIPIFKIDAHPSNSVSCSSVIIIMFLMP</sequence>
<gene>
    <name evidence="1" type="ORF">GARC_0019</name>
</gene>
<dbReference type="AlphaFoldDB" id="K6XZB3"/>